<evidence type="ECO:0000256" key="1">
    <source>
        <dbReference type="SAM" id="MobiDB-lite"/>
    </source>
</evidence>
<gene>
    <name evidence="2" type="ORF">TMSB3V08_LOCUS7180</name>
</gene>
<protein>
    <submittedName>
        <fullName evidence="2">Uncharacterized protein</fullName>
    </submittedName>
</protein>
<dbReference type="EMBL" id="OB794492">
    <property type="protein sequence ID" value="CAD7430424.1"/>
    <property type="molecule type" value="Genomic_DNA"/>
</dbReference>
<dbReference type="AlphaFoldDB" id="A0A7R9ED64"/>
<reference evidence="2" key="1">
    <citation type="submission" date="2020-11" db="EMBL/GenBank/DDBJ databases">
        <authorList>
            <person name="Tran Van P."/>
        </authorList>
    </citation>
    <scope>NUCLEOTIDE SEQUENCE</scope>
</reference>
<organism evidence="2">
    <name type="scientific">Timema monikensis</name>
    <dbReference type="NCBI Taxonomy" id="170555"/>
    <lineage>
        <taxon>Eukaryota</taxon>
        <taxon>Metazoa</taxon>
        <taxon>Ecdysozoa</taxon>
        <taxon>Arthropoda</taxon>
        <taxon>Hexapoda</taxon>
        <taxon>Insecta</taxon>
        <taxon>Pterygota</taxon>
        <taxon>Neoptera</taxon>
        <taxon>Polyneoptera</taxon>
        <taxon>Phasmatodea</taxon>
        <taxon>Timematodea</taxon>
        <taxon>Timematoidea</taxon>
        <taxon>Timematidae</taxon>
        <taxon>Timema</taxon>
    </lineage>
</organism>
<feature type="region of interest" description="Disordered" evidence="1">
    <location>
        <begin position="1"/>
        <end position="38"/>
    </location>
</feature>
<name>A0A7R9ED64_9NEOP</name>
<sequence>MGRNKHRPSLLRYSYDTSAKPISAKEGKTGKRQRTAGPNLWEAVTGATTSNKHPDHFPEFYVKLLMNIKNNSSGYCNNTKKSSTLNDLYVEHAASTIKFDLKTTRNSAMEPPKEKNGREEIKWHINKEVYYAGFTPKWEGPYPVNKQRGGVYWATYPNGQSRKIHRRQLRSSPLTKDHSVRLPHLVHDANITVCVVTQTQCGKQTLQCVVTPTLCVNTNLTVCGHTNPLQDANNTVGGYTDTVRDANIMVRGNTTQWGSPVCKCTSQCGGLLCLTVQSALVSFLCTCTSRANHPLYCLDPLHKQYCFNSRSSHPHPTSNLDSRCRDFFIFHRDSRCQDILLFNRDSSCRDNHPTSHCDSCCQDTLTNIFPTPTHTCLNTISPSSRHRPVTPEAAARDNSSILSETTHLIQQIKLSRCKMQAEEKNKRMQYLESIIILQRHKMLIKTFCIQIPHPKPSAIPEPQTSSSHGIGEPRMVTIQKGKHEDLGISIGLANALVVLSSTAEDGEIEVRISVRWYLGDQAGEGNGRLKNLGRTIRNRLR</sequence>
<evidence type="ECO:0000313" key="2">
    <source>
        <dbReference type="EMBL" id="CAD7430424.1"/>
    </source>
</evidence>
<accession>A0A7R9ED64</accession>
<proteinExistence type="predicted"/>